<dbReference type="InterPro" id="IPR021109">
    <property type="entry name" value="Peptidase_aspartic_dom_sf"/>
</dbReference>
<name>A0A0A9AN26_ARUDO</name>
<dbReference type="AlphaFoldDB" id="A0A0A9AN26"/>
<accession>A0A0A9AN26</accession>
<dbReference type="CDD" id="cd00303">
    <property type="entry name" value="retropepsin_like"/>
    <property type="match status" value="1"/>
</dbReference>
<dbReference type="SUPFAM" id="SSF50630">
    <property type="entry name" value="Acid proteases"/>
    <property type="match status" value="1"/>
</dbReference>
<dbReference type="Pfam" id="PF03732">
    <property type="entry name" value="Retrotrans_gag"/>
    <property type="match status" value="1"/>
</dbReference>
<evidence type="ECO:0000259" key="1">
    <source>
        <dbReference type="Pfam" id="PF03732"/>
    </source>
</evidence>
<sequence length="390" mass="44090">MQNFSLSIARPKLDFPHFNGSNPVGWLRMCEKYFDLAAVPPGMWVPLATLHCIDKADHWWRSLRLHPAEITWYKFGSLITSRFSSVSMYELVENFHLLKQQTSVVNYIEQFEELMATMIQQHPYLDEEYFFMSFVAGLKDGIKHYLKPHKPTTLAEAYWKAKDLEKGILAKKSLMPQSAPTNKPPYMFPTVAKPQTPHMLPAPPAVPVAMGQAHQHQDQGNAQRQLFQRAREQGKCWGCQEPWTPQHKQVCKFCRAVNAMALSPENWLAVEQEMDEENAQQFHSAPGSPVNEQPNIMMIFAQAAEGISSTTTFSLIVYIGGKRVALIDSGSTDTFMDSVFANKTSCSIITTNPQKVKVAGGGFLESGSEILNCNYKIQKEHFNNGFKLLP</sequence>
<reference evidence="2" key="1">
    <citation type="submission" date="2014-09" db="EMBL/GenBank/DDBJ databases">
        <authorList>
            <person name="Magalhaes I.L.F."/>
            <person name="Oliveira U."/>
            <person name="Santos F.R."/>
            <person name="Vidigal T.H.D.A."/>
            <person name="Brescovit A.D."/>
            <person name="Santos A.J."/>
        </authorList>
    </citation>
    <scope>NUCLEOTIDE SEQUENCE</scope>
    <source>
        <tissue evidence="2">Shoot tissue taken approximately 20 cm above the soil surface</tissue>
    </source>
</reference>
<reference evidence="2" key="2">
    <citation type="journal article" date="2015" name="Data Brief">
        <title>Shoot transcriptome of the giant reed, Arundo donax.</title>
        <authorList>
            <person name="Barrero R.A."/>
            <person name="Guerrero F.D."/>
            <person name="Moolhuijzen P."/>
            <person name="Goolsby J.A."/>
            <person name="Tidwell J."/>
            <person name="Bellgard S.E."/>
            <person name="Bellgard M.I."/>
        </authorList>
    </citation>
    <scope>NUCLEOTIDE SEQUENCE</scope>
    <source>
        <tissue evidence="2">Shoot tissue taken approximately 20 cm above the soil surface</tissue>
    </source>
</reference>
<dbReference type="EMBL" id="GBRH01249403">
    <property type="protein sequence ID" value="JAD48492.1"/>
    <property type="molecule type" value="Transcribed_RNA"/>
</dbReference>
<protein>
    <recommendedName>
        <fullName evidence="1">Retrotransposon gag domain-containing protein</fullName>
    </recommendedName>
</protein>
<proteinExistence type="predicted"/>
<organism evidence="2">
    <name type="scientific">Arundo donax</name>
    <name type="common">Giant reed</name>
    <name type="synonym">Donax arundinaceus</name>
    <dbReference type="NCBI Taxonomy" id="35708"/>
    <lineage>
        <taxon>Eukaryota</taxon>
        <taxon>Viridiplantae</taxon>
        <taxon>Streptophyta</taxon>
        <taxon>Embryophyta</taxon>
        <taxon>Tracheophyta</taxon>
        <taxon>Spermatophyta</taxon>
        <taxon>Magnoliopsida</taxon>
        <taxon>Liliopsida</taxon>
        <taxon>Poales</taxon>
        <taxon>Poaceae</taxon>
        <taxon>PACMAD clade</taxon>
        <taxon>Arundinoideae</taxon>
        <taxon>Arundineae</taxon>
        <taxon>Arundo</taxon>
    </lineage>
</organism>
<evidence type="ECO:0000313" key="2">
    <source>
        <dbReference type="EMBL" id="JAD48492.1"/>
    </source>
</evidence>
<dbReference type="InterPro" id="IPR005162">
    <property type="entry name" value="Retrotrans_gag_dom"/>
</dbReference>
<feature type="domain" description="Retrotransposon gag" evidence="1">
    <location>
        <begin position="47"/>
        <end position="139"/>
    </location>
</feature>
<dbReference type="Gene3D" id="2.40.70.10">
    <property type="entry name" value="Acid Proteases"/>
    <property type="match status" value="1"/>
</dbReference>